<dbReference type="PANTHER" id="PTHR21663">
    <property type="entry name" value="HYPOTHETICAL HEAT DOMAIN-CONTAINING"/>
    <property type="match status" value="1"/>
</dbReference>
<feature type="region of interest" description="Disordered" evidence="2">
    <location>
        <begin position="2061"/>
        <end position="2088"/>
    </location>
</feature>
<comment type="similarity">
    <text evidence="1">Belongs to the HEATR5 family.</text>
</comment>
<feature type="domain" description="LAA1-like C-terminal TPR repeats" evidence="3">
    <location>
        <begin position="1894"/>
        <end position="2058"/>
    </location>
</feature>
<evidence type="ECO:0000259" key="3">
    <source>
        <dbReference type="Pfam" id="PF25808"/>
    </source>
</evidence>
<dbReference type="GO" id="GO:0042147">
    <property type="term" value="P:retrograde transport, endosome to Golgi"/>
    <property type="evidence" value="ECO:0007669"/>
    <property type="project" value="TreeGrafter"/>
</dbReference>
<reference evidence="4 5" key="1">
    <citation type="journal article" date="2015" name="Environ. Microbiol.">
        <title>Metagenome sequence of Elaphomyces granulatus from sporocarp tissue reveals Ascomycota ectomycorrhizal fingerprints of genome expansion and a Proteobacteria-rich microbiome.</title>
        <authorList>
            <person name="Quandt C.A."/>
            <person name="Kohler A."/>
            <person name="Hesse C.N."/>
            <person name="Sharpton T.J."/>
            <person name="Martin F."/>
            <person name="Spatafora J.W."/>
        </authorList>
    </citation>
    <scope>NUCLEOTIDE SEQUENCE [LARGE SCALE GENOMIC DNA]</scope>
    <source>
        <strain evidence="4 5">OSC145934</strain>
    </source>
</reference>
<dbReference type="InterPro" id="IPR016024">
    <property type="entry name" value="ARM-type_fold"/>
</dbReference>
<dbReference type="GO" id="GO:0016020">
    <property type="term" value="C:membrane"/>
    <property type="evidence" value="ECO:0007669"/>
    <property type="project" value="TreeGrafter"/>
</dbReference>
<dbReference type="GO" id="GO:0030139">
    <property type="term" value="C:endocytic vesicle"/>
    <property type="evidence" value="ECO:0007669"/>
    <property type="project" value="TreeGrafter"/>
</dbReference>
<dbReference type="GO" id="GO:0005794">
    <property type="term" value="C:Golgi apparatus"/>
    <property type="evidence" value="ECO:0007669"/>
    <property type="project" value="TreeGrafter"/>
</dbReference>
<dbReference type="InterPro" id="IPR046837">
    <property type="entry name" value="Laa1/Sip1/HEATR5-like_HEAT"/>
</dbReference>
<dbReference type="SUPFAM" id="SSF48371">
    <property type="entry name" value="ARM repeat"/>
    <property type="match status" value="2"/>
</dbReference>
<accession>A0A232M6B7</accession>
<evidence type="ECO:0000256" key="1">
    <source>
        <dbReference type="ARBA" id="ARBA00008304"/>
    </source>
</evidence>
<evidence type="ECO:0000256" key="2">
    <source>
        <dbReference type="SAM" id="MobiDB-lite"/>
    </source>
</evidence>
<dbReference type="InterPro" id="IPR040108">
    <property type="entry name" value="Laa1/Sip1/HEATR5"/>
</dbReference>
<sequence>MSTPEAATTSPTPGNAATRVELEISKLHALPSEQQDLYLLTFTSDLVQYVSGLSSTEISAQQVFLKKELLSILNLSFPTITRVIRNNLGKCFGAILSKGDRTVLFDTINELLAIMNGGKTTELKTKFAAAHCLGEAFGNAGQSAVGLSSVTISSLLKLLKASSSHVGLRGTIFATLRKVIVGIMHPVDESPARDIWKQARNAATNDKSTLVQINSCRCLEGLVKATSYFDNVNDFEHLKAVVWKAIESPVPPVRHAAAACLASTLVKYSSLEIDAKAIPKSKKPKKQSKKPAARGDEEDEKEESNSTAPKKAELGLSFALLDLFRQLSTQYLRSSTGNRARAGIAICYKYIIRDLGENAVKEQYGQIASHLIFDLLNHPTVTYNRFRLIMTRRIVKNILEDTVGRELLQESSQLHAARLLINEVLKDYPQVIHERREPSKHSLTSAISALSSLIRSLGSAVNAFADGCREALLQVLPHPSYTVQIQTAQCLRNFVLACPHQLISCVTICLNSLTREIGLLSTPRHSSRRCLGFANGLATMLGTSRFQPLYGSVEIFSRTLSQATELLKISSSSELRVASTQIQVAWILIGGLMPLGPSFVKIHLSQLMLLWRNALPKPLGKENTAQQGNLELSFLAHVRECALGSILSFLQFNGKLVTVDGSRRIATMLQNTIAFLDGLPRQKSVDDITQRLFPSLQLHDFATMVRRRVLQCFSKLVQLNHPGHSEIISQSSLLSLAISSFADPDANHASPVESSIASSAGQFESLWDLCDNFGFGVTGLARDYVHEALTGRQVKTENPTWSAAEPADQVIDDIVGLNLPFDFRFANPLKLTFPVCQASEHDSILLYCATDKFTTPLADPPITTVVNAAIELFALALPMQTPKVQESSVEQVATLLSSQGLQRNPGRKAAMIVNIAVALLHALKVAVRETASLPGNLDASTEKILQEILQKFTVDPDPVVRSVGFEALGRLCNSAGNAFTNSQIGWVIDTIVENRDPNTRAGCAAALGCIHSQVGGMAAGFHLKTIVGVLMSLCNDSHPVVHFWALEGLQKVMNSAGLTFSAYVSSSLGMLAQLYVTDTHNEESASLATSNIEIIFPTPFIISRCVDSLINVLGPDLQDISKTRNLILTLVRQFQLEENPALVIQSSRCLDHLSLYAPTHVDFAAYIKRLQNELASKNSLMHEAAIRGLSNLMKRDAEAVIRTATPTIEDEVWLAFDNAPGSESLKSMIQSWLQQTAISHTELWVYRCQKVLTKTRTKVVDTPAQSAITETAVPEMADDEVAGFATAVAGTGQTDNGDDTAASQDLLKWQTRNFAMSCLSELLSMINDNILPDQTIPAEVVLQQKVSDIIRMAFSASTANVVELRVRGLKIIDQILKMFGKTPDPDFVEASLLEQYQAQISSALTPAFAADSSPELASEAINVSATFVAAGIVTNVERMGRIFKLLVVGLENFAENPETTEIGDLKGLNANARVMIKTALFSAWSRLQMASSEQEYLIAVVKPYTAMLTPLWLSSLQEYARLRFEPDISGALGTSPQSSNLDEVYAALNRETLLKFYQDSWLNLVDAIASLVGKDSDFVFDALDGKFKHTSLGSEEKGEGVETNHENRDITKKNNINYRDEPVAFFFVLYGLAFEALVDQTINASQRLGILQALRRILRPVVSGNSVYQDTVFSETVDTLDRLVLTEGYNIQAVIIEIAKNMSLDHPSAKAGQDRSENLSEDIEQLFELTRNIILVLAGLLPNIGESPPHTRFNVNSDESLALIRLALSSLVDVASVFPSIIRHDLHACILHIFSTILATGVCQAEVVPQALPTFRRFIQGISFPNASVKDAAPTSLASSRAISLQLRGCLTRFLTTLTIAQRRESDTSLACAKNTLLALTILLTTSSHAIPPQDPVIPRVLNELVDCLQDVGLANVAAGCIRSILLTPAPRSPTDEVISRFLLPRLIAFLLGIPGRNGEIQTDPEHCRTAIAQALVSFTGSPAIPRNGIATALSIVVSALLTRAKREGPAVHRETGGLLLELAKADQTMFRALVASMAVQQKAFVEEILRSTGIGGAVTGKGSGAGGTSNADGVQQSAPSITLRMDF</sequence>
<feature type="region of interest" description="Disordered" evidence="2">
    <location>
        <begin position="279"/>
        <end position="309"/>
    </location>
</feature>
<dbReference type="InterPro" id="IPR057981">
    <property type="entry name" value="TPR_LAA1-like_C"/>
</dbReference>
<dbReference type="OrthoDB" id="192608at2759"/>
<proteinExistence type="inferred from homology"/>
<dbReference type="Pfam" id="PF25468">
    <property type="entry name" value="HEAT_HEATR5A"/>
    <property type="match status" value="1"/>
</dbReference>
<dbReference type="Pfam" id="PF20210">
    <property type="entry name" value="Laa1_Sip1_HTR5"/>
    <property type="match status" value="1"/>
</dbReference>
<dbReference type="Pfam" id="PF25808">
    <property type="entry name" value="TPR_LAA1_C"/>
    <property type="match status" value="1"/>
</dbReference>
<protein>
    <recommendedName>
        <fullName evidence="3">LAA1-like C-terminal TPR repeats domain-containing protein</fullName>
    </recommendedName>
</protein>
<dbReference type="GO" id="GO:0006897">
    <property type="term" value="P:endocytosis"/>
    <property type="evidence" value="ECO:0007669"/>
    <property type="project" value="TreeGrafter"/>
</dbReference>
<comment type="caution">
    <text evidence="4">The sequence shown here is derived from an EMBL/GenBank/DDBJ whole genome shotgun (WGS) entry which is preliminary data.</text>
</comment>
<feature type="compositionally biased region" description="Basic residues" evidence="2">
    <location>
        <begin position="279"/>
        <end position="292"/>
    </location>
</feature>
<dbReference type="Proteomes" id="UP000243515">
    <property type="component" value="Unassembled WGS sequence"/>
</dbReference>
<dbReference type="FunFam" id="1.25.10.10:FF:000886">
    <property type="entry name" value="HEAT repeat protein"/>
    <property type="match status" value="1"/>
</dbReference>
<gene>
    <name evidence="4" type="ORF">Egran_00587</name>
</gene>
<dbReference type="GO" id="GO:0005829">
    <property type="term" value="C:cytosol"/>
    <property type="evidence" value="ECO:0007669"/>
    <property type="project" value="GOC"/>
</dbReference>
<dbReference type="InterPro" id="IPR011989">
    <property type="entry name" value="ARM-like"/>
</dbReference>
<dbReference type="Gene3D" id="1.25.10.10">
    <property type="entry name" value="Leucine-rich Repeat Variant"/>
    <property type="match status" value="3"/>
</dbReference>
<dbReference type="PANTHER" id="PTHR21663:SF0">
    <property type="entry name" value="HEAT REPEAT-CONTAINING PROTEIN 5B"/>
    <property type="match status" value="1"/>
</dbReference>
<organism evidence="4 5">
    <name type="scientific">Elaphomyces granulatus</name>
    <dbReference type="NCBI Taxonomy" id="519963"/>
    <lineage>
        <taxon>Eukaryota</taxon>
        <taxon>Fungi</taxon>
        <taxon>Dikarya</taxon>
        <taxon>Ascomycota</taxon>
        <taxon>Pezizomycotina</taxon>
        <taxon>Eurotiomycetes</taxon>
        <taxon>Eurotiomycetidae</taxon>
        <taxon>Eurotiales</taxon>
        <taxon>Elaphomycetaceae</taxon>
        <taxon>Elaphomyces</taxon>
    </lineage>
</organism>
<name>A0A232M6B7_9EURO</name>
<evidence type="ECO:0000313" key="5">
    <source>
        <dbReference type="Proteomes" id="UP000243515"/>
    </source>
</evidence>
<dbReference type="EMBL" id="NPHW01002370">
    <property type="protein sequence ID" value="OXV11647.1"/>
    <property type="molecule type" value="Genomic_DNA"/>
</dbReference>
<keyword evidence="5" id="KW-1185">Reference proteome</keyword>
<dbReference type="GO" id="GO:0008104">
    <property type="term" value="P:intracellular protein localization"/>
    <property type="evidence" value="ECO:0007669"/>
    <property type="project" value="TreeGrafter"/>
</dbReference>
<evidence type="ECO:0000313" key="4">
    <source>
        <dbReference type="EMBL" id="OXV11647.1"/>
    </source>
</evidence>